<dbReference type="CDD" id="cd01185">
    <property type="entry name" value="INTN1_C_like"/>
    <property type="match status" value="1"/>
</dbReference>
<dbReference type="InterPro" id="IPR010998">
    <property type="entry name" value="Integrase_recombinase_N"/>
</dbReference>
<dbReference type="RefSeq" id="WP_122547808.1">
    <property type="nucleotide sequence ID" value="NZ_QWIV01000014.1"/>
</dbReference>
<dbReference type="Pfam" id="PF13102">
    <property type="entry name" value="Phage_int_SAM_5"/>
    <property type="match status" value="1"/>
</dbReference>
<gene>
    <name evidence="6" type="ORF">D1632_13775</name>
</gene>
<feature type="domain" description="Tyr recombinase" evidence="4">
    <location>
        <begin position="243"/>
        <end position="390"/>
    </location>
</feature>
<evidence type="ECO:0000313" key="6">
    <source>
        <dbReference type="EMBL" id="RMZ58660.1"/>
    </source>
</evidence>
<keyword evidence="7" id="KW-1185">Reference proteome</keyword>
<evidence type="ECO:0000313" key="7">
    <source>
        <dbReference type="Proteomes" id="UP000267524"/>
    </source>
</evidence>
<dbReference type="InterPro" id="IPR050090">
    <property type="entry name" value="Tyrosine_recombinase_XerCD"/>
</dbReference>
<dbReference type="InterPro" id="IPR025269">
    <property type="entry name" value="SAM-like_dom"/>
</dbReference>
<dbReference type="GO" id="GO:0006310">
    <property type="term" value="P:DNA recombination"/>
    <property type="evidence" value="ECO:0007669"/>
    <property type="project" value="UniProtKB-KW"/>
</dbReference>
<name>A0A3M7L9K1_9FLAO</name>
<accession>A0A3M7L9K1</accession>
<comment type="caution">
    <text evidence="6">The sequence shown here is derived from an EMBL/GenBank/DDBJ whole genome shotgun (WGS) entry which is preliminary data.</text>
</comment>
<sequence>MILAYYLSQKSINSQNQICISFTPKNQSNEVAYFKTSFYIDQKEWDNEKQRPKNIYCKKYKQINAKLNAIKVALGELIQNKKKNKPPSSRAISTVIKTICTNNEIKYPENSLLAMIAQYLEIKKETVCISTYRRYLVFLKLIEKFEGSINQHIMLEDINTNFIHKFYAFGKNEQYTESTLKRTLEFVKTILNFAERKGIRTEVRRLEIPKTKTPKRVITLNEKEIKKIKQTQVPIDLQRAKDWLLISCYTGQRISDFMRFDKNQLAKIDEKLCISFTQKKTGKEITLPLHPMVLKIIKNNGNDFPPPMDKSLYNEHIKKIAELSGIKEFIKARKRAGFRTKDVQIEKWQNISSHIGRRSFASNFYGKIPTPLLMQATGHTTEKMFLNYINPVNHERVITLGNYFEKMYTEKS</sequence>
<dbReference type="Pfam" id="PF00589">
    <property type="entry name" value="Phage_integrase"/>
    <property type="match status" value="1"/>
</dbReference>
<evidence type="ECO:0000259" key="5">
    <source>
        <dbReference type="Pfam" id="PF13102"/>
    </source>
</evidence>
<dbReference type="EMBL" id="QWIV01000014">
    <property type="protein sequence ID" value="RMZ58660.1"/>
    <property type="molecule type" value="Genomic_DNA"/>
</dbReference>
<evidence type="ECO:0000256" key="3">
    <source>
        <dbReference type="ARBA" id="ARBA00023172"/>
    </source>
</evidence>
<dbReference type="InterPro" id="IPR002104">
    <property type="entry name" value="Integrase_catalytic"/>
</dbReference>
<dbReference type="Gene3D" id="1.10.150.130">
    <property type="match status" value="1"/>
</dbReference>
<dbReference type="SUPFAM" id="SSF56349">
    <property type="entry name" value="DNA breaking-rejoining enzymes"/>
    <property type="match status" value="1"/>
</dbReference>
<dbReference type="PANTHER" id="PTHR30349">
    <property type="entry name" value="PHAGE INTEGRASE-RELATED"/>
    <property type="match status" value="1"/>
</dbReference>
<keyword evidence="2" id="KW-0238">DNA-binding</keyword>
<feature type="domain" description="Phage integrase SAM-like" evidence="5">
    <location>
        <begin position="111"/>
        <end position="199"/>
    </location>
</feature>
<evidence type="ECO:0000256" key="2">
    <source>
        <dbReference type="ARBA" id="ARBA00023125"/>
    </source>
</evidence>
<dbReference type="PANTHER" id="PTHR30349:SF64">
    <property type="entry name" value="PROPHAGE INTEGRASE INTD-RELATED"/>
    <property type="match status" value="1"/>
</dbReference>
<dbReference type="GO" id="GO:0015074">
    <property type="term" value="P:DNA integration"/>
    <property type="evidence" value="ECO:0007669"/>
    <property type="project" value="InterPro"/>
</dbReference>
<keyword evidence="3" id="KW-0233">DNA recombination</keyword>
<dbReference type="InterPro" id="IPR011010">
    <property type="entry name" value="DNA_brk_join_enz"/>
</dbReference>
<organism evidence="6 7">
    <name type="scientific">Chryseobacterium nematophagum</name>
    <dbReference type="NCBI Taxonomy" id="2305228"/>
    <lineage>
        <taxon>Bacteria</taxon>
        <taxon>Pseudomonadati</taxon>
        <taxon>Bacteroidota</taxon>
        <taxon>Flavobacteriia</taxon>
        <taxon>Flavobacteriales</taxon>
        <taxon>Weeksellaceae</taxon>
        <taxon>Chryseobacterium group</taxon>
        <taxon>Chryseobacterium</taxon>
    </lineage>
</organism>
<evidence type="ECO:0000259" key="4">
    <source>
        <dbReference type="Pfam" id="PF00589"/>
    </source>
</evidence>
<evidence type="ECO:0000256" key="1">
    <source>
        <dbReference type="ARBA" id="ARBA00008857"/>
    </source>
</evidence>
<dbReference type="Gene3D" id="1.10.443.10">
    <property type="entry name" value="Intergrase catalytic core"/>
    <property type="match status" value="1"/>
</dbReference>
<dbReference type="Proteomes" id="UP000267524">
    <property type="component" value="Unassembled WGS sequence"/>
</dbReference>
<dbReference type="AlphaFoldDB" id="A0A3M7L9K1"/>
<dbReference type="InterPro" id="IPR013762">
    <property type="entry name" value="Integrase-like_cat_sf"/>
</dbReference>
<protein>
    <submittedName>
        <fullName evidence="6">Integrase</fullName>
    </submittedName>
</protein>
<dbReference type="GO" id="GO:0003677">
    <property type="term" value="F:DNA binding"/>
    <property type="evidence" value="ECO:0007669"/>
    <property type="project" value="UniProtKB-KW"/>
</dbReference>
<comment type="similarity">
    <text evidence="1">Belongs to the 'phage' integrase family.</text>
</comment>
<reference evidence="6 7" key="1">
    <citation type="submission" date="2018-08" db="EMBL/GenBank/DDBJ databases">
        <title>Chryseobacterium nematophagum: a novel matrix digesting pathogen of nematodes.</title>
        <authorList>
            <person name="Page A."/>
            <person name="Roberts M."/>
            <person name="Felix M.-A."/>
            <person name="Weir W."/>
        </authorList>
    </citation>
    <scope>NUCLEOTIDE SEQUENCE [LARGE SCALE GENOMIC DNA]</scope>
    <source>
        <strain evidence="6 7">JUb275</strain>
    </source>
</reference>
<proteinExistence type="inferred from homology"/>